<feature type="domain" description="Initiator Rep protein WH1" evidence="3">
    <location>
        <begin position="21"/>
        <end position="170"/>
    </location>
</feature>
<feature type="compositionally biased region" description="Polar residues" evidence="2">
    <location>
        <begin position="376"/>
        <end position="389"/>
    </location>
</feature>
<evidence type="ECO:0000256" key="1">
    <source>
        <dbReference type="ARBA" id="ARBA00038283"/>
    </source>
</evidence>
<organism evidence="4 5">
    <name type="scientific">Guyparkeria halophila</name>
    <dbReference type="NCBI Taxonomy" id="47960"/>
    <lineage>
        <taxon>Bacteria</taxon>
        <taxon>Pseudomonadati</taxon>
        <taxon>Pseudomonadota</taxon>
        <taxon>Gammaproteobacteria</taxon>
        <taxon>Chromatiales</taxon>
        <taxon>Thioalkalibacteraceae</taxon>
        <taxon>Guyparkeria</taxon>
    </lineage>
</organism>
<name>A0A6I6D4D7_9GAMM</name>
<dbReference type="InterPro" id="IPR000525">
    <property type="entry name" value="Initiator_Rep_WH1"/>
</dbReference>
<accession>A0A6I6D4D7</accession>
<dbReference type="KEGG" id="ghl:GM160_08110"/>
<dbReference type="EMBL" id="CP046415">
    <property type="protein sequence ID" value="QGT78863.1"/>
    <property type="molecule type" value="Genomic_DNA"/>
</dbReference>
<feature type="region of interest" description="Disordered" evidence="2">
    <location>
        <begin position="372"/>
        <end position="409"/>
    </location>
</feature>
<evidence type="ECO:0000259" key="3">
    <source>
        <dbReference type="Pfam" id="PF01051"/>
    </source>
</evidence>
<evidence type="ECO:0000256" key="2">
    <source>
        <dbReference type="SAM" id="MobiDB-lite"/>
    </source>
</evidence>
<keyword evidence="5" id="KW-1185">Reference proteome</keyword>
<dbReference type="SUPFAM" id="SSF46785">
    <property type="entry name" value="Winged helix' DNA-binding domain"/>
    <property type="match status" value="2"/>
</dbReference>
<dbReference type="GO" id="GO:0003887">
    <property type="term" value="F:DNA-directed DNA polymerase activity"/>
    <property type="evidence" value="ECO:0007669"/>
    <property type="project" value="InterPro"/>
</dbReference>
<comment type="similarity">
    <text evidence="1">Belongs to the initiator RepB protein family.</text>
</comment>
<dbReference type="GO" id="GO:0006270">
    <property type="term" value="P:DNA replication initiation"/>
    <property type="evidence" value="ECO:0007669"/>
    <property type="project" value="InterPro"/>
</dbReference>
<evidence type="ECO:0000313" key="5">
    <source>
        <dbReference type="Proteomes" id="UP000427716"/>
    </source>
</evidence>
<dbReference type="Proteomes" id="UP000427716">
    <property type="component" value="Chromosome"/>
</dbReference>
<proteinExistence type="inferred from homology"/>
<gene>
    <name evidence="4" type="ORF">GM160_08110</name>
</gene>
<sequence>MIVNTSRNIGRPLTLANDQLVVMANALANSSYMLSLNGFRLLSLAITKINRRQPISSSATFRVHMDDWRKIFGGNRTTAYENLQAAAKNLQEAHITLNRPPNGESGAPSGGTTKLVEQCHYEPLAAHVEIVWSQKISSYLSDLKCNFLKHDVRDISLMTSAYAARLYQLCLANQPRNSASYTLDELRWLLRLETCPSYRASWRLRQRVIDPAIAQINAHTPLKLTCTPIYEGQKIIGIKLKWAVAAKANQAGRNSSMTRSKQRDIEVEAPKAQQANNIAPLASKSMPSKHPSTRPNTTIGHRLPEDWTLPEDYLQWASKHSKEKNQPLTEEEIRECADQFADHWHSKPGKEGRKTNWEPVWRNWIRNELKWRARRSATQQKPKTQSRMQYQHEGKESPIMRAARQKGYA</sequence>
<reference evidence="4 5" key="1">
    <citation type="submission" date="2019-11" db="EMBL/GenBank/DDBJ databases">
        <authorList>
            <person name="Zhang J."/>
            <person name="Sun C."/>
        </authorList>
    </citation>
    <scope>NUCLEOTIDE SEQUENCE [LARGE SCALE GENOMIC DNA]</scope>
    <source>
        <strain evidence="5">sp2</strain>
    </source>
</reference>
<dbReference type="InterPro" id="IPR036388">
    <property type="entry name" value="WH-like_DNA-bd_sf"/>
</dbReference>
<feature type="region of interest" description="Disordered" evidence="2">
    <location>
        <begin position="282"/>
        <end position="304"/>
    </location>
</feature>
<dbReference type="AlphaFoldDB" id="A0A6I6D4D7"/>
<dbReference type="Pfam" id="PF21205">
    <property type="entry name" value="Rep3_C"/>
    <property type="match status" value="1"/>
</dbReference>
<dbReference type="InterPro" id="IPR036390">
    <property type="entry name" value="WH_DNA-bd_sf"/>
</dbReference>
<evidence type="ECO:0000313" key="4">
    <source>
        <dbReference type="EMBL" id="QGT78863.1"/>
    </source>
</evidence>
<dbReference type="Gene3D" id="1.10.10.10">
    <property type="entry name" value="Winged helix-like DNA-binding domain superfamily/Winged helix DNA-binding domain"/>
    <property type="match status" value="2"/>
</dbReference>
<dbReference type="Pfam" id="PF01051">
    <property type="entry name" value="Rep3_N"/>
    <property type="match status" value="1"/>
</dbReference>
<protein>
    <submittedName>
        <fullName evidence="4">RepB family plasmid replication initiator protein</fullName>
    </submittedName>
</protein>